<dbReference type="EMBL" id="JACEGQ020000019">
    <property type="protein sequence ID" value="KAH8481119.1"/>
    <property type="molecule type" value="Genomic_DNA"/>
</dbReference>
<evidence type="ECO:0000313" key="1">
    <source>
        <dbReference type="EMBL" id="KAH8481119.1"/>
    </source>
</evidence>
<sequence>MILLQGLYQRFLKMMIGQYWAAVTCQLAIPIISTPVILDKVGDEDMSWLKCSVIGAISEGVNFSSIRQSLIDDGIQFNGFCFLGATQVLIVFKSESDMMDAFYEEYQLWTTYFDELRPWLPTYCPIDRIRLLIATRLAPKIEKDLDLKLDDKVYHLHVEEIICEQPPDLENINFNLNSFRPWIEDVDDSEFLKQDVELDIVAESVLESRPHDDTCGEQSDGCSDDFIVFINRDDSNEQCCDAELMFPEITGDVRVAVEHDFAIEGELDVDNQEHSVEPAVGAENSQHEPEHTSVEHPIVTRSKYRKTKFVADIVTVSDTLGEYGTD</sequence>
<accession>A0A8T2WIG9</accession>
<keyword evidence="2" id="KW-1185">Reference proteome</keyword>
<name>A0A8T2WIG9_POPDE</name>
<gene>
    <name evidence="1" type="ORF">H0E87_031162</name>
</gene>
<comment type="caution">
    <text evidence="1">The sequence shown here is derived from an EMBL/GenBank/DDBJ whole genome shotgun (WGS) entry which is preliminary data.</text>
</comment>
<protein>
    <submittedName>
        <fullName evidence="1">Uncharacterized protein</fullName>
    </submittedName>
</protein>
<proteinExistence type="predicted"/>
<organism evidence="1 2">
    <name type="scientific">Populus deltoides</name>
    <name type="common">Eastern poplar</name>
    <name type="synonym">Eastern cottonwood</name>
    <dbReference type="NCBI Taxonomy" id="3696"/>
    <lineage>
        <taxon>Eukaryota</taxon>
        <taxon>Viridiplantae</taxon>
        <taxon>Streptophyta</taxon>
        <taxon>Embryophyta</taxon>
        <taxon>Tracheophyta</taxon>
        <taxon>Spermatophyta</taxon>
        <taxon>Magnoliopsida</taxon>
        <taxon>eudicotyledons</taxon>
        <taxon>Gunneridae</taxon>
        <taxon>Pentapetalae</taxon>
        <taxon>rosids</taxon>
        <taxon>fabids</taxon>
        <taxon>Malpighiales</taxon>
        <taxon>Salicaceae</taxon>
        <taxon>Saliceae</taxon>
        <taxon>Populus</taxon>
    </lineage>
</organism>
<reference evidence="1" key="1">
    <citation type="journal article" date="2021" name="J. Hered.">
        <title>Genome Assembly of Salicaceae Populus deltoides (Eastern Cottonwood) I-69 Based on Nanopore Sequencing and Hi-C Technologies.</title>
        <authorList>
            <person name="Bai S."/>
            <person name="Wu H."/>
            <person name="Zhang J."/>
            <person name="Pan Z."/>
            <person name="Zhao W."/>
            <person name="Li Z."/>
            <person name="Tong C."/>
        </authorList>
    </citation>
    <scope>NUCLEOTIDE SEQUENCE</scope>
    <source>
        <tissue evidence="1">Leaf</tissue>
    </source>
</reference>
<dbReference type="Proteomes" id="UP000807159">
    <property type="component" value="Chromosome 19"/>
</dbReference>
<evidence type="ECO:0000313" key="2">
    <source>
        <dbReference type="Proteomes" id="UP000807159"/>
    </source>
</evidence>
<dbReference type="AlphaFoldDB" id="A0A8T2WIG9"/>